<keyword evidence="2" id="KW-0677">Repeat</keyword>
<feature type="compositionally biased region" description="Acidic residues" evidence="4">
    <location>
        <begin position="158"/>
        <end position="169"/>
    </location>
</feature>
<evidence type="ECO:0000256" key="2">
    <source>
        <dbReference type="ARBA" id="ARBA00022737"/>
    </source>
</evidence>
<dbReference type="PANTHER" id="PTHR47939:SF13">
    <property type="entry name" value="OS03G0201400 PROTEIN"/>
    <property type="match status" value="1"/>
</dbReference>
<reference evidence="6" key="1">
    <citation type="journal article" date="2017" name="Nat. Commun.">
        <title>The asparagus genome sheds light on the origin and evolution of a young Y chromosome.</title>
        <authorList>
            <person name="Harkess A."/>
            <person name="Zhou J."/>
            <person name="Xu C."/>
            <person name="Bowers J.E."/>
            <person name="Van der Hulst R."/>
            <person name="Ayyampalayam S."/>
            <person name="Mercati F."/>
            <person name="Riccardi P."/>
            <person name="McKain M.R."/>
            <person name="Kakrana A."/>
            <person name="Tang H."/>
            <person name="Ray J."/>
            <person name="Groenendijk J."/>
            <person name="Arikit S."/>
            <person name="Mathioni S.M."/>
            <person name="Nakano M."/>
            <person name="Shan H."/>
            <person name="Telgmann-Rauber A."/>
            <person name="Kanno A."/>
            <person name="Yue Z."/>
            <person name="Chen H."/>
            <person name="Li W."/>
            <person name="Chen Y."/>
            <person name="Xu X."/>
            <person name="Zhang Y."/>
            <person name="Luo S."/>
            <person name="Chen H."/>
            <person name="Gao J."/>
            <person name="Mao Z."/>
            <person name="Pires J.C."/>
            <person name="Luo M."/>
            <person name="Kudrna D."/>
            <person name="Wing R.A."/>
            <person name="Meyers B.C."/>
            <person name="Yi K."/>
            <person name="Kong H."/>
            <person name="Lavrijsen P."/>
            <person name="Sunseri F."/>
            <person name="Falavigna A."/>
            <person name="Ye Y."/>
            <person name="Leebens-Mack J.H."/>
            <person name="Chen G."/>
        </authorList>
    </citation>
    <scope>NUCLEOTIDE SEQUENCE [LARGE SCALE GENOMIC DNA]</scope>
    <source>
        <strain evidence="6">cv. DH0086</strain>
    </source>
</reference>
<feature type="region of interest" description="Disordered" evidence="4">
    <location>
        <begin position="148"/>
        <end position="169"/>
    </location>
</feature>
<accession>A0A5P1EWP4</accession>
<organism evidence="5 6">
    <name type="scientific">Asparagus officinalis</name>
    <name type="common">Garden asparagus</name>
    <dbReference type="NCBI Taxonomy" id="4686"/>
    <lineage>
        <taxon>Eukaryota</taxon>
        <taxon>Viridiplantae</taxon>
        <taxon>Streptophyta</taxon>
        <taxon>Embryophyta</taxon>
        <taxon>Tracheophyta</taxon>
        <taxon>Spermatophyta</taxon>
        <taxon>Magnoliopsida</taxon>
        <taxon>Liliopsida</taxon>
        <taxon>Asparagales</taxon>
        <taxon>Asparagaceae</taxon>
        <taxon>Asparagoideae</taxon>
        <taxon>Asparagus</taxon>
    </lineage>
</organism>
<dbReference type="PANTHER" id="PTHR47939">
    <property type="entry name" value="MEMBRANE-ASSOCIATED SALT-INDUCIBLE PROTEIN-LIKE"/>
    <property type="match status" value="1"/>
</dbReference>
<proteinExistence type="inferred from homology"/>
<feature type="repeat" description="PPR" evidence="3">
    <location>
        <begin position="12"/>
        <end position="46"/>
    </location>
</feature>
<dbReference type="InterPro" id="IPR050667">
    <property type="entry name" value="PPR-containing_protein"/>
</dbReference>
<evidence type="ECO:0000256" key="4">
    <source>
        <dbReference type="SAM" id="MobiDB-lite"/>
    </source>
</evidence>
<sequence length="169" mass="19518">MDEMERKDVGVDDVSYYTLFCGMKKAGDFDGVCEVYRKMKERDYVPRVRTVMLLMKYFCEKRRSDLGLEMWDYLVDKGCCPHRHALDLLVIGLCCSGKVAEAFECFKQVVERGRLPSERSFMVLEGALGKLKELEKVEEMKKMMESLGGIGESQSMDHDEEEESFSDCK</sequence>
<dbReference type="InterPro" id="IPR002885">
    <property type="entry name" value="PPR_rpt"/>
</dbReference>
<evidence type="ECO:0008006" key="7">
    <source>
        <dbReference type="Google" id="ProtNLM"/>
    </source>
</evidence>
<comment type="similarity">
    <text evidence="1">Belongs to the PPR family. P subfamily.</text>
</comment>
<dbReference type="Gramene" id="ONK69577">
    <property type="protein sequence ID" value="ONK69577"/>
    <property type="gene ID" value="A4U43_C05F24430"/>
</dbReference>
<evidence type="ECO:0000313" key="6">
    <source>
        <dbReference type="Proteomes" id="UP000243459"/>
    </source>
</evidence>
<dbReference type="Gene3D" id="1.25.40.10">
    <property type="entry name" value="Tetratricopeptide repeat domain"/>
    <property type="match status" value="1"/>
</dbReference>
<evidence type="ECO:0000256" key="3">
    <source>
        <dbReference type="PROSITE-ProRule" id="PRU00708"/>
    </source>
</evidence>
<dbReference type="OMA" id="MKERDYV"/>
<gene>
    <name evidence="5" type="ORF">A4U43_C05F24430</name>
</gene>
<dbReference type="PROSITE" id="PS51375">
    <property type="entry name" value="PPR"/>
    <property type="match status" value="1"/>
</dbReference>
<protein>
    <recommendedName>
        <fullName evidence="7">Pentacotripeptide-repeat region of PRORP domain-containing protein</fullName>
    </recommendedName>
</protein>
<evidence type="ECO:0000313" key="5">
    <source>
        <dbReference type="EMBL" id="ONK69577.1"/>
    </source>
</evidence>
<keyword evidence="6" id="KW-1185">Reference proteome</keyword>
<dbReference type="InterPro" id="IPR011990">
    <property type="entry name" value="TPR-like_helical_dom_sf"/>
</dbReference>
<evidence type="ECO:0000256" key="1">
    <source>
        <dbReference type="ARBA" id="ARBA00007626"/>
    </source>
</evidence>
<dbReference type="EMBL" id="CM007385">
    <property type="protein sequence ID" value="ONK69577.1"/>
    <property type="molecule type" value="Genomic_DNA"/>
</dbReference>
<name>A0A5P1EWP4_ASPOF</name>
<dbReference type="Pfam" id="PF01535">
    <property type="entry name" value="PPR"/>
    <property type="match status" value="2"/>
</dbReference>
<dbReference type="NCBIfam" id="TIGR00756">
    <property type="entry name" value="PPR"/>
    <property type="match status" value="3"/>
</dbReference>
<dbReference type="Proteomes" id="UP000243459">
    <property type="component" value="Chromosome 5"/>
</dbReference>
<dbReference type="AlphaFoldDB" id="A0A5P1EWP4"/>